<keyword evidence="2" id="KW-0479">Metal-binding</keyword>
<evidence type="ECO:0000259" key="5">
    <source>
        <dbReference type="Pfam" id="PF00413"/>
    </source>
</evidence>
<dbReference type="Gene3D" id="3.40.390.10">
    <property type="entry name" value="Collagenase (Catalytic Domain)"/>
    <property type="match status" value="1"/>
</dbReference>
<dbReference type="EC" id="3.4.24.-" evidence="8"/>
<dbReference type="EMBL" id="JAGVWB010000023">
    <property type="protein sequence ID" value="MBS3058457.1"/>
    <property type="molecule type" value="Genomic_DNA"/>
</dbReference>
<name>A0A7J4KUK3_9ARCH</name>
<dbReference type="GO" id="GO:0004222">
    <property type="term" value="F:metalloendopeptidase activity"/>
    <property type="evidence" value="ECO:0007669"/>
    <property type="project" value="InterPro"/>
</dbReference>
<dbReference type="EMBL" id="DUFW01000080">
    <property type="protein sequence ID" value="HIH21881.1"/>
    <property type="molecule type" value="Genomic_DNA"/>
</dbReference>
<evidence type="ECO:0000256" key="3">
    <source>
        <dbReference type="ARBA" id="ARBA00022801"/>
    </source>
</evidence>
<keyword evidence="4" id="KW-0862">Zinc</keyword>
<evidence type="ECO:0000313" key="6">
    <source>
        <dbReference type="EMBL" id="HIH21881.1"/>
    </source>
</evidence>
<dbReference type="GO" id="GO:0031012">
    <property type="term" value="C:extracellular matrix"/>
    <property type="evidence" value="ECO:0007669"/>
    <property type="project" value="InterPro"/>
</dbReference>
<proteinExistence type="predicted"/>
<protein>
    <submittedName>
        <fullName evidence="7">Matrixin family metalloprotease</fullName>
        <ecNumber evidence="8">3.4.24.-</ecNumber>
    </submittedName>
</protein>
<keyword evidence="1 7" id="KW-0645">Protease</keyword>
<evidence type="ECO:0000313" key="10">
    <source>
        <dbReference type="Proteomes" id="UP000590964"/>
    </source>
</evidence>
<organism evidence="7 9">
    <name type="scientific">Candidatus Iainarchaeum sp</name>
    <dbReference type="NCBI Taxonomy" id="3101447"/>
    <lineage>
        <taxon>Archaea</taxon>
        <taxon>Candidatus Iainarchaeota</taxon>
        <taxon>Candidatus Iainarchaeia</taxon>
        <taxon>Candidatus Iainarchaeales</taxon>
        <taxon>Candidatus Iainarchaeaceae</taxon>
        <taxon>Candidatus Iainarchaeum</taxon>
    </lineage>
</organism>
<keyword evidence="7" id="KW-0482">Metalloprotease</keyword>
<reference evidence="8" key="3">
    <citation type="submission" date="2021-05" db="EMBL/GenBank/DDBJ databases">
        <title>Protein family content uncovers lineage relationships and bacterial pathway maintenance mechanisms in DPANN archaea.</title>
        <authorList>
            <person name="Castelle C.J."/>
            <person name="Meheust R."/>
            <person name="Jaffe A.L."/>
            <person name="Seitz K."/>
            <person name="Gong X."/>
            <person name="Baker B.J."/>
            <person name="Banfield J.F."/>
        </authorList>
    </citation>
    <scope>NUCLEOTIDE SEQUENCE</scope>
    <source>
        <strain evidence="8">RIFCSPLOWO2_01_FULL_43_13</strain>
    </source>
</reference>
<accession>A0A7J4KUK3</accession>
<comment type="caution">
    <text evidence="7">The sequence shown here is derived from an EMBL/GenBank/DDBJ whole genome shotgun (WGS) entry which is preliminary data.</text>
</comment>
<dbReference type="Proteomes" id="UP000527315">
    <property type="component" value="Unassembled WGS sequence"/>
</dbReference>
<dbReference type="Proteomes" id="UP000590964">
    <property type="component" value="Unassembled WGS sequence"/>
</dbReference>
<sequence>MRKMLAIALISAVLFGIFAIAGSGNNERGPLEKVTFIHYKKDNSNGNAYGRAKPGGTSCYSFLSSGAKWKTVEDYLVNPSNSDALSESFTQAAADAGVAEWEAYAGNIFGNSSVDYTASYNNGNLDGKNTVSFGTEDPGVIAVTTVWGYFSGPPKFRELIEWDLLYNDEYFTFGDAIANPALMDLQNIATHELGHSAGLADLYNSCIEETMYGFSSEGETKKRTLNSGDIAGVQKLY</sequence>
<evidence type="ECO:0000313" key="8">
    <source>
        <dbReference type="EMBL" id="MBS3058457.1"/>
    </source>
</evidence>
<dbReference type="EMBL" id="DUFJ01000043">
    <property type="protein sequence ID" value="HIH32940.1"/>
    <property type="molecule type" value="Genomic_DNA"/>
</dbReference>
<evidence type="ECO:0000256" key="1">
    <source>
        <dbReference type="ARBA" id="ARBA00022670"/>
    </source>
</evidence>
<dbReference type="SUPFAM" id="SSF55486">
    <property type="entry name" value="Metalloproteases ('zincins'), catalytic domain"/>
    <property type="match status" value="1"/>
</dbReference>
<dbReference type="Pfam" id="PF00413">
    <property type="entry name" value="Peptidase_M10"/>
    <property type="match status" value="1"/>
</dbReference>
<reference evidence="8" key="2">
    <citation type="submission" date="2021-03" db="EMBL/GenBank/DDBJ databases">
        <authorList>
            <person name="Jaffe A."/>
        </authorList>
    </citation>
    <scope>NUCLEOTIDE SEQUENCE</scope>
    <source>
        <strain evidence="8">RIFCSPLOWO2_01_FULL_43_13</strain>
    </source>
</reference>
<feature type="domain" description="Peptidase M10 metallopeptidase" evidence="5">
    <location>
        <begin position="167"/>
        <end position="237"/>
    </location>
</feature>
<evidence type="ECO:0000313" key="9">
    <source>
        <dbReference type="Proteomes" id="UP000527315"/>
    </source>
</evidence>
<dbReference type="Proteomes" id="UP000680185">
    <property type="component" value="Unassembled WGS sequence"/>
</dbReference>
<evidence type="ECO:0000256" key="2">
    <source>
        <dbReference type="ARBA" id="ARBA00022723"/>
    </source>
</evidence>
<dbReference type="InterPro" id="IPR024079">
    <property type="entry name" value="MetalloPept_cat_dom_sf"/>
</dbReference>
<evidence type="ECO:0000256" key="4">
    <source>
        <dbReference type="ARBA" id="ARBA00022833"/>
    </source>
</evidence>
<dbReference type="GO" id="GO:0008270">
    <property type="term" value="F:zinc ion binding"/>
    <property type="evidence" value="ECO:0007669"/>
    <property type="project" value="InterPro"/>
</dbReference>
<gene>
    <name evidence="6" type="ORF">HA222_04465</name>
    <name evidence="7" type="ORF">HA227_01680</name>
    <name evidence="8" type="ORF">J4478_03605</name>
</gene>
<keyword evidence="3 8" id="KW-0378">Hydrolase</keyword>
<reference evidence="9 10" key="1">
    <citation type="journal article" date="2020" name="bioRxiv">
        <title>A rank-normalized archaeal taxonomy based on genome phylogeny resolves widespread incomplete and uneven classifications.</title>
        <authorList>
            <person name="Rinke C."/>
            <person name="Chuvochina M."/>
            <person name="Mussig A.J."/>
            <person name="Chaumeil P.-A."/>
            <person name="Waite D.W."/>
            <person name="Whitman W.B."/>
            <person name="Parks D.H."/>
            <person name="Hugenholtz P."/>
        </authorList>
    </citation>
    <scope>NUCLEOTIDE SEQUENCE [LARGE SCALE GENOMIC DNA]</scope>
</reference>
<evidence type="ECO:0000313" key="7">
    <source>
        <dbReference type="EMBL" id="HIH32940.1"/>
    </source>
</evidence>
<dbReference type="AlphaFoldDB" id="A0A7J4KUK3"/>
<dbReference type="InterPro" id="IPR001818">
    <property type="entry name" value="Pept_M10_metallopeptidase"/>
</dbReference>
<dbReference type="GO" id="GO:0006508">
    <property type="term" value="P:proteolysis"/>
    <property type="evidence" value="ECO:0007669"/>
    <property type="project" value="UniProtKB-KW"/>
</dbReference>